<dbReference type="CDD" id="cd02222">
    <property type="entry name" value="cupin_TM1459-like"/>
    <property type="match status" value="1"/>
</dbReference>
<dbReference type="InterPro" id="IPR011051">
    <property type="entry name" value="RmlC_Cupin_sf"/>
</dbReference>
<sequence length="115" mass="12864">MIVSHNREVLGTPIDNDQIKNAVKKVLISPAQGWEGYVMREFELGQGGYTPRHTHPWPHINYILEGTGSLYLDGQDYALEAGSFAFVPSNELHQFTNTGEGRFAFICIVPEEGDK</sequence>
<accession>A0ABT8QR41</accession>
<gene>
    <name evidence="2" type="ORF">M8H41_13130</name>
</gene>
<proteinExistence type="predicted"/>
<dbReference type="InterPro" id="IPR014710">
    <property type="entry name" value="RmlC-like_jellyroll"/>
</dbReference>
<dbReference type="RefSeq" id="WP_302048975.1">
    <property type="nucleotide sequence ID" value="NZ_JAMJEV010000010.1"/>
</dbReference>
<protein>
    <submittedName>
        <fullName evidence="2">Cupin domain-containing protein</fullName>
    </submittedName>
</protein>
<feature type="domain" description="Cupin type-2" evidence="1">
    <location>
        <begin position="42"/>
        <end position="109"/>
    </location>
</feature>
<dbReference type="InterPro" id="IPR013096">
    <property type="entry name" value="Cupin_2"/>
</dbReference>
<dbReference type="EMBL" id="JAMJEV010000010">
    <property type="protein sequence ID" value="MDO0823792.1"/>
    <property type="molecule type" value="Genomic_DNA"/>
</dbReference>
<evidence type="ECO:0000313" key="2">
    <source>
        <dbReference type="EMBL" id="MDO0823792.1"/>
    </source>
</evidence>
<comment type="caution">
    <text evidence="2">The sequence shown here is derived from an EMBL/GenBank/DDBJ whole genome shotgun (WGS) entry which is preliminary data.</text>
</comment>
<dbReference type="Proteomes" id="UP001176021">
    <property type="component" value="Unassembled WGS sequence"/>
</dbReference>
<dbReference type="Pfam" id="PF07883">
    <property type="entry name" value="Cupin_2"/>
    <property type="match status" value="1"/>
</dbReference>
<organism evidence="2 3">
    <name type="scientific">Desulfosporosinus nitroreducens</name>
    <dbReference type="NCBI Taxonomy" id="2018668"/>
    <lineage>
        <taxon>Bacteria</taxon>
        <taxon>Bacillati</taxon>
        <taxon>Bacillota</taxon>
        <taxon>Clostridia</taxon>
        <taxon>Eubacteriales</taxon>
        <taxon>Desulfitobacteriaceae</taxon>
        <taxon>Desulfosporosinus</taxon>
    </lineage>
</organism>
<dbReference type="SUPFAM" id="SSF51182">
    <property type="entry name" value="RmlC-like cupins"/>
    <property type="match status" value="1"/>
</dbReference>
<reference evidence="2" key="1">
    <citation type="submission" date="2022-05" db="EMBL/GenBank/DDBJ databases">
        <title>Expanded diversity of anoxic marine methylotrophy in a Black Sea sulfate reducing microorganism.</title>
        <authorList>
            <person name="Fischer P.Q."/>
            <person name="Stams A.J.M."/>
            <person name="Villanueva L."/>
            <person name="Sousa D.Z."/>
        </authorList>
    </citation>
    <scope>NUCLEOTIDE SEQUENCE</scope>
    <source>
        <strain evidence="2">P130</strain>
    </source>
</reference>
<dbReference type="PANTHER" id="PTHR37694:SF1">
    <property type="entry name" value="SLR8022 PROTEIN"/>
    <property type="match status" value="1"/>
</dbReference>
<dbReference type="PANTHER" id="PTHR37694">
    <property type="entry name" value="SLR8022 PROTEIN"/>
    <property type="match status" value="1"/>
</dbReference>
<dbReference type="Gene3D" id="2.60.120.10">
    <property type="entry name" value="Jelly Rolls"/>
    <property type="match status" value="1"/>
</dbReference>
<keyword evidence="3" id="KW-1185">Reference proteome</keyword>
<evidence type="ECO:0000259" key="1">
    <source>
        <dbReference type="Pfam" id="PF07883"/>
    </source>
</evidence>
<evidence type="ECO:0000313" key="3">
    <source>
        <dbReference type="Proteomes" id="UP001176021"/>
    </source>
</evidence>
<name>A0ABT8QR41_9FIRM</name>